<sequence>MQHQKFNYKSLDEIRARAQEVGAWLPLSDDISILSTPVEINGRKLPNRFALQPMEGTDGTEDGRPGELTIRRYERFAAGGAALIWFEAVATAPEVRASAHQLRITPENVDDFKRLVERMKEIGLKQNGFEPMIIMQATNSGRYSKPHGYPEPLIAYNNPIFEGDQPIDASRILSDDQLRHYESLFGPACKLAQQAGFDGMDVKCCHRYLACELLSAFTRPGEYGGSFENRTRFYRNAIAAAKAEARGDFLITSRLNVYDGFEYPYGFGVKPETGLEPQLDEGVKLARMLRDEFGFKLLDITIGNPYKNPHVNRPYDNGAYIPDEHPLYGEGRMMKCVAEIQAAIPEVPVIGSAYSYLRQFSPNLAAGMIAGGHAAMAGFGRMAFAYPDFPNDVLKKGELDPKKVCITCGQCAALLRAGIPAGCVARDREFYKPPKA</sequence>
<reference evidence="4" key="2">
    <citation type="journal article" date="2021" name="PeerJ">
        <title>Extensive microbial diversity within the chicken gut microbiome revealed by metagenomics and culture.</title>
        <authorList>
            <person name="Gilroy R."/>
            <person name="Ravi A."/>
            <person name="Getino M."/>
            <person name="Pursley I."/>
            <person name="Horton D.L."/>
            <person name="Alikhan N.F."/>
            <person name="Baker D."/>
            <person name="Gharbi K."/>
            <person name="Hall N."/>
            <person name="Watson M."/>
            <person name="Adriaenssens E.M."/>
            <person name="Foster-Nyarko E."/>
            <person name="Jarju S."/>
            <person name="Secka A."/>
            <person name="Antonio M."/>
            <person name="Oren A."/>
            <person name="Chaudhuri R.R."/>
            <person name="La Ragione R."/>
            <person name="Hildebrand F."/>
            <person name="Pallen M.J."/>
        </authorList>
    </citation>
    <scope>NUCLEOTIDE SEQUENCE</scope>
    <source>
        <strain evidence="4">ChiSxjej2B14-8506</strain>
    </source>
</reference>
<keyword evidence="1" id="KW-0285">Flavoprotein</keyword>
<evidence type="ECO:0000256" key="1">
    <source>
        <dbReference type="ARBA" id="ARBA00022630"/>
    </source>
</evidence>
<evidence type="ECO:0000313" key="4">
    <source>
        <dbReference type="EMBL" id="HIU46219.1"/>
    </source>
</evidence>
<reference evidence="4" key="1">
    <citation type="submission" date="2020-10" db="EMBL/GenBank/DDBJ databases">
        <authorList>
            <person name="Gilroy R."/>
        </authorList>
    </citation>
    <scope>NUCLEOTIDE SEQUENCE</scope>
    <source>
        <strain evidence="4">ChiSxjej2B14-8506</strain>
    </source>
</reference>
<accession>A0A9D1S3S5</accession>
<dbReference type="InterPro" id="IPR013785">
    <property type="entry name" value="Aldolase_TIM"/>
</dbReference>
<evidence type="ECO:0000259" key="3">
    <source>
        <dbReference type="Pfam" id="PF00724"/>
    </source>
</evidence>
<evidence type="ECO:0000313" key="5">
    <source>
        <dbReference type="Proteomes" id="UP000824123"/>
    </source>
</evidence>
<dbReference type="EMBL" id="DVNK01000024">
    <property type="protein sequence ID" value="HIU46219.1"/>
    <property type="molecule type" value="Genomic_DNA"/>
</dbReference>
<keyword evidence="2" id="KW-0560">Oxidoreductase</keyword>
<dbReference type="Proteomes" id="UP000824123">
    <property type="component" value="Unassembled WGS sequence"/>
</dbReference>
<dbReference type="InterPro" id="IPR051799">
    <property type="entry name" value="NADH_flavin_oxidoreductase"/>
</dbReference>
<dbReference type="Pfam" id="PF00724">
    <property type="entry name" value="Oxidored_FMN"/>
    <property type="match status" value="1"/>
</dbReference>
<dbReference type="PANTHER" id="PTHR43656:SF2">
    <property type="entry name" value="BINDING OXIDOREDUCTASE, PUTATIVE (AFU_ORTHOLOGUE AFUA_2G08260)-RELATED"/>
    <property type="match status" value="1"/>
</dbReference>
<dbReference type="PANTHER" id="PTHR43656">
    <property type="entry name" value="BINDING OXIDOREDUCTASE, PUTATIVE (AFU_ORTHOLOGUE AFUA_2G08260)-RELATED"/>
    <property type="match status" value="1"/>
</dbReference>
<dbReference type="GO" id="GO:0010181">
    <property type="term" value="F:FMN binding"/>
    <property type="evidence" value="ECO:0007669"/>
    <property type="project" value="InterPro"/>
</dbReference>
<name>A0A9D1S3S5_9FIRM</name>
<dbReference type="GO" id="GO:0016491">
    <property type="term" value="F:oxidoreductase activity"/>
    <property type="evidence" value="ECO:0007669"/>
    <property type="project" value="UniProtKB-KW"/>
</dbReference>
<protein>
    <submittedName>
        <fullName evidence="4">Flavin oxidoreductase/NADH oxidase</fullName>
    </submittedName>
</protein>
<dbReference type="SUPFAM" id="SSF51395">
    <property type="entry name" value="FMN-linked oxidoreductases"/>
    <property type="match status" value="1"/>
</dbReference>
<organism evidence="4 5">
    <name type="scientific">Candidatus Fimadaptatus faecigallinarum</name>
    <dbReference type="NCBI Taxonomy" id="2840814"/>
    <lineage>
        <taxon>Bacteria</taxon>
        <taxon>Bacillati</taxon>
        <taxon>Bacillota</taxon>
        <taxon>Clostridia</taxon>
        <taxon>Eubacteriales</taxon>
        <taxon>Candidatus Fimadaptatus</taxon>
    </lineage>
</organism>
<dbReference type="InterPro" id="IPR001155">
    <property type="entry name" value="OxRdtase_FMN_N"/>
</dbReference>
<dbReference type="AlphaFoldDB" id="A0A9D1S3S5"/>
<evidence type="ECO:0000256" key="2">
    <source>
        <dbReference type="ARBA" id="ARBA00023002"/>
    </source>
</evidence>
<comment type="caution">
    <text evidence="4">The sequence shown here is derived from an EMBL/GenBank/DDBJ whole genome shotgun (WGS) entry which is preliminary data.</text>
</comment>
<gene>
    <name evidence="4" type="ORF">IAC59_03050</name>
</gene>
<feature type="domain" description="NADH:flavin oxidoreductase/NADH oxidase N-terminal" evidence="3">
    <location>
        <begin position="36"/>
        <end position="262"/>
    </location>
</feature>
<proteinExistence type="predicted"/>
<dbReference type="Gene3D" id="3.20.20.70">
    <property type="entry name" value="Aldolase class I"/>
    <property type="match status" value="1"/>
</dbReference>